<name>A0AAD5YMT8_9APHY</name>
<proteinExistence type="predicted"/>
<evidence type="ECO:0000313" key="1">
    <source>
        <dbReference type="EMBL" id="KAJ3490398.1"/>
    </source>
</evidence>
<reference evidence="1" key="1">
    <citation type="submission" date="2022-07" db="EMBL/GenBank/DDBJ databases">
        <title>Genome Sequence of Physisporinus lineatus.</title>
        <authorList>
            <person name="Buettner E."/>
        </authorList>
    </citation>
    <scope>NUCLEOTIDE SEQUENCE</scope>
    <source>
        <strain evidence="1">VT162</strain>
    </source>
</reference>
<keyword evidence="2" id="KW-1185">Reference proteome</keyword>
<dbReference type="Proteomes" id="UP001212997">
    <property type="component" value="Unassembled WGS sequence"/>
</dbReference>
<dbReference type="AlphaFoldDB" id="A0AAD5YMT8"/>
<organism evidence="1 2">
    <name type="scientific">Meripilus lineatus</name>
    <dbReference type="NCBI Taxonomy" id="2056292"/>
    <lineage>
        <taxon>Eukaryota</taxon>
        <taxon>Fungi</taxon>
        <taxon>Dikarya</taxon>
        <taxon>Basidiomycota</taxon>
        <taxon>Agaricomycotina</taxon>
        <taxon>Agaricomycetes</taxon>
        <taxon>Polyporales</taxon>
        <taxon>Meripilaceae</taxon>
        <taxon>Meripilus</taxon>
    </lineage>
</organism>
<dbReference type="EMBL" id="JANAWD010000029">
    <property type="protein sequence ID" value="KAJ3490398.1"/>
    <property type="molecule type" value="Genomic_DNA"/>
</dbReference>
<protein>
    <submittedName>
        <fullName evidence="1">Uncharacterized protein</fullName>
    </submittedName>
</protein>
<accession>A0AAD5YMT8</accession>
<comment type="caution">
    <text evidence="1">The sequence shown here is derived from an EMBL/GenBank/DDBJ whole genome shotgun (WGS) entry which is preliminary data.</text>
</comment>
<evidence type="ECO:0000313" key="2">
    <source>
        <dbReference type="Proteomes" id="UP001212997"/>
    </source>
</evidence>
<sequence>MSNSRTQSYHIKSYPLWSSVFPARRDGVPRNTGHWPKAPATPWVDDPSHSGLSTISLLEPPTTLVLVQTLGQAFPHFASRAQEYTL</sequence>
<gene>
    <name evidence="1" type="ORF">NLI96_g1493</name>
</gene>